<gene>
    <name evidence="4" type="ORF">IFM89_014783</name>
</gene>
<dbReference type="PANTHER" id="PTHR47714">
    <property type="entry name" value="CRS1/YHBY DOMAIN CONTAINING PROTEIN, EXPRESSED"/>
    <property type="match status" value="1"/>
</dbReference>
<dbReference type="AlphaFoldDB" id="A0A835MEI5"/>
<proteinExistence type="predicted"/>
<feature type="domain" description="CRM" evidence="3">
    <location>
        <begin position="103"/>
        <end position="268"/>
    </location>
</feature>
<dbReference type="OrthoDB" id="2020593at2759"/>
<dbReference type="GO" id="GO:0009507">
    <property type="term" value="C:chloroplast"/>
    <property type="evidence" value="ECO:0007669"/>
    <property type="project" value="TreeGrafter"/>
</dbReference>
<dbReference type="SUPFAM" id="SSF75471">
    <property type="entry name" value="YhbY-like"/>
    <property type="match status" value="2"/>
</dbReference>
<feature type="compositionally biased region" description="Low complexity" evidence="2">
    <location>
        <begin position="55"/>
        <end position="66"/>
    </location>
</feature>
<dbReference type="Pfam" id="PF01985">
    <property type="entry name" value="CRS1_YhbY"/>
    <property type="match status" value="1"/>
</dbReference>
<dbReference type="GO" id="GO:0003723">
    <property type="term" value="F:RNA binding"/>
    <property type="evidence" value="ECO:0007669"/>
    <property type="project" value="UniProtKB-KW"/>
</dbReference>
<organism evidence="4 5">
    <name type="scientific">Coptis chinensis</name>
    <dbReference type="NCBI Taxonomy" id="261450"/>
    <lineage>
        <taxon>Eukaryota</taxon>
        <taxon>Viridiplantae</taxon>
        <taxon>Streptophyta</taxon>
        <taxon>Embryophyta</taxon>
        <taxon>Tracheophyta</taxon>
        <taxon>Spermatophyta</taxon>
        <taxon>Magnoliopsida</taxon>
        <taxon>Ranunculales</taxon>
        <taxon>Ranunculaceae</taxon>
        <taxon>Coptidoideae</taxon>
        <taxon>Coptis</taxon>
    </lineage>
</organism>
<evidence type="ECO:0000256" key="1">
    <source>
        <dbReference type="ARBA" id="ARBA00022884"/>
    </source>
</evidence>
<keyword evidence="1" id="KW-0694">RNA-binding</keyword>
<dbReference type="Gene3D" id="3.30.110.60">
    <property type="entry name" value="YhbY-like"/>
    <property type="match status" value="1"/>
</dbReference>
<dbReference type="InterPro" id="IPR001890">
    <property type="entry name" value="RNA-binding_CRM"/>
</dbReference>
<evidence type="ECO:0000256" key="2">
    <source>
        <dbReference type="SAM" id="MobiDB-lite"/>
    </source>
</evidence>
<evidence type="ECO:0000259" key="3">
    <source>
        <dbReference type="SMART" id="SM01103"/>
    </source>
</evidence>
<keyword evidence="5" id="KW-1185">Reference proteome</keyword>
<sequence length="315" mass="34140">MASSFPLLHHLVFLKPPSSSSLFIRPPLLFIKSLHTLFPSPPLTRPRFFCSNSSSSSSVTVSQTPTTSPPPSSLLLQQQQEEGESQTAVKAPSLNSNNLLPSLTVKEKKELAAYAHSLGKKLKIQQVGKSGITDSVAAAFVENLESNELLKRDGNSSDEATLVWGGRIKVHRPQQPLACIGAALIRNEAGNKYKNSVQQKGSSLHFSFLLIGTVIHSVIVSNVPVLKISALKIQNSCPGELPEVIKQLELATGAVAVGHIGRSVILYRPSLTKLKAEEKKRQTQRVAAKKGYRVKPTEFRVKPAEFGAKPSELVS</sequence>
<dbReference type="SMART" id="SM01103">
    <property type="entry name" value="CRS1_YhbY"/>
    <property type="match status" value="1"/>
</dbReference>
<evidence type="ECO:0000313" key="4">
    <source>
        <dbReference type="EMBL" id="KAF9620846.1"/>
    </source>
</evidence>
<accession>A0A835MEI5</accession>
<dbReference type="EMBL" id="JADFTS010000002">
    <property type="protein sequence ID" value="KAF9620846.1"/>
    <property type="molecule type" value="Genomic_DNA"/>
</dbReference>
<dbReference type="InterPro" id="IPR035920">
    <property type="entry name" value="YhbY-like_sf"/>
</dbReference>
<protein>
    <recommendedName>
        <fullName evidence="3">CRM domain-containing protein</fullName>
    </recommendedName>
</protein>
<feature type="region of interest" description="Disordered" evidence="2">
    <location>
        <begin position="55"/>
        <end position="93"/>
    </location>
</feature>
<dbReference type="PANTHER" id="PTHR47714:SF1">
    <property type="entry name" value="RNA-BINDING CRS1 _ YHBY (CRM) DOMAIN PROTEIN"/>
    <property type="match status" value="1"/>
</dbReference>
<reference evidence="4 5" key="1">
    <citation type="submission" date="2020-10" db="EMBL/GenBank/DDBJ databases">
        <title>The Coptis chinensis genome and diversification of protoberbering-type alkaloids.</title>
        <authorList>
            <person name="Wang B."/>
            <person name="Shu S."/>
            <person name="Song C."/>
            <person name="Liu Y."/>
        </authorList>
    </citation>
    <scope>NUCLEOTIDE SEQUENCE [LARGE SCALE GENOMIC DNA]</scope>
    <source>
        <strain evidence="4">HL-2020</strain>
        <tissue evidence="4">Leaf</tissue>
    </source>
</reference>
<comment type="caution">
    <text evidence="4">The sequence shown here is derived from an EMBL/GenBank/DDBJ whole genome shotgun (WGS) entry which is preliminary data.</text>
</comment>
<name>A0A835MEI5_9MAGN</name>
<dbReference type="Proteomes" id="UP000631114">
    <property type="component" value="Unassembled WGS sequence"/>
</dbReference>
<evidence type="ECO:0000313" key="5">
    <source>
        <dbReference type="Proteomes" id="UP000631114"/>
    </source>
</evidence>